<sequence>MPDDELDVHTSSPSTRKMVAGSFAKTIDFDALMTVTWNLSSAELGWAAWLCNR</sequence>
<evidence type="ECO:0000313" key="1">
    <source>
        <dbReference type="EMBL" id="MCC9644629.1"/>
    </source>
</evidence>
<organism evidence="1 2">
    <name type="scientific">Rhodopirellula halodulae</name>
    <dbReference type="NCBI Taxonomy" id="2894198"/>
    <lineage>
        <taxon>Bacteria</taxon>
        <taxon>Pseudomonadati</taxon>
        <taxon>Planctomycetota</taxon>
        <taxon>Planctomycetia</taxon>
        <taxon>Pirellulales</taxon>
        <taxon>Pirellulaceae</taxon>
        <taxon>Rhodopirellula</taxon>
    </lineage>
</organism>
<dbReference type="Proteomes" id="UP001430306">
    <property type="component" value="Unassembled WGS sequence"/>
</dbReference>
<evidence type="ECO:0000313" key="2">
    <source>
        <dbReference type="Proteomes" id="UP001430306"/>
    </source>
</evidence>
<keyword evidence="2" id="KW-1185">Reference proteome</keyword>
<reference evidence="1" key="1">
    <citation type="submission" date="2021-11" db="EMBL/GenBank/DDBJ databases">
        <title>Genome sequence.</title>
        <authorList>
            <person name="Sun Q."/>
        </authorList>
    </citation>
    <scope>NUCLEOTIDE SEQUENCE</scope>
    <source>
        <strain evidence="1">JC740</strain>
    </source>
</reference>
<gene>
    <name evidence="1" type="ORF">LOC71_20335</name>
</gene>
<name>A0ABS8NM21_9BACT</name>
<dbReference type="RefSeq" id="WP_230276343.1">
    <property type="nucleotide sequence ID" value="NZ_JAJKFW010000058.1"/>
</dbReference>
<proteinExistence type="predicted"/>
<accession>A0ABS8NM21</accession>
<dbReference type="EMBL" id="JAJKFW010000058">
    <property type="protein sequence ID" value="MCC9644629.1"/>
    <property type="molecule type" value="Genomic_DNA"/>
</dbReference>
<comment type="caution">
    <text evidence="1">The sequence shown here is derived from an EMBL/GenBank/DDBJ whole genome shotgun (WGS) entry which is preliminary data.</text>
</comment>
<protein>
    <submittedName>
        <fullName evidence="1">Uncharacterized protein</fullName>
    </submittedName>
</protein>